<dbReference type="InterPro" id="IPR036890">
    <property type="entry name" value="HATPase_C_sf"/>
</dbReference>
<evidence type="ECO:0000313" key="8">
    <source>
        <dbReference type="EMBL" id="KAA2211740.1"/>
    </source>
</evidence>
<proteinExistence type="predicted"/>
<reference evidence="8 9" key="1">
    <citation type="journal article" date="2015" name="Int. J. Syst. Evol. Microbiol.">
        <title>Roseomonas oryzae sp. nov., isolated from paddy rhizosphere soil.</title>
        <authorList>
            <person name="Ramaprasad E.V."/>
            <person name="Sasikala Ch."/>
            <person name="Ramana Ch.V."/>
        </authorList>
    </citation>
    <scope>NUCLEOTIDE SEQUENCE [LARGE SCALE GENOMIC DNA]</scope>
    <source>
        <strain evidence="8 9">KCTC 42542</strain>
    </source>
</reference>
<dbReference type="PANTHER" id="PTHR43065">
    <property type="entry name" value="SENSOR HISTIDINE KINASE"/>
    <property type="match status" value="1"/>
</dbReference>
<dbReference type="InterPro" id="IPR001789">
    <property type="entry name" value="Sig_transdc_resp-reg_receiver"/>
</dbReference>
<feature type="domain" description="PAC" evidence="7">
    <location>
        <begin position="224"/>
        <end position="276"/>
    </location>
</feature>
<dbReference type="GO" id="GO:0000155">
    <property type="term" value="F:phosphorelay sensor kinase activity"/>
    <property type="evidence" value="ECO:0007669"/>
    <property type="project" value="InterPro"/>
</dbReference>
<dbReference type="Gene3D" id="3.30.450.20">
    <property type="entry name" value="PAS domain"/>
    <property type="match status" value="1"/>
</dbReference>
<dbReference type="CDD" id="cd18161">
    <property type="entry name" value="REC_hyHK_blue-like"/>
    <property type="match status" value="1"/>
</dbReference>
<name>A0A5B2TD82_9PROT</name>
<evidence type="ECO:0000256" key="2">
    <source>
        <dbReference type="ARBA" id="ARBA00012438"/>
    </source>
</evidence>
<gene>
    <name evidence="8" type="ORF">F0Q34_18375</name>
</gene>
<dbReference type="SUPFAM" id="SSF55785">
    <property type="entry name" value="PYP-like sensor domain (PAS domain)"/>
    <property type="match status" value="1"/>
</dbReference>
<dbReference type="EMBL" id="VUKA01000016">
    <property type="protein sequence ID" value="KAA2211740.1"/>
    <property type="molecule type" value="Genomic_DNA"/>
</dbReference>
<dbReference type="PROSITE" id="PS50109">
    <property type="entry name" value="HIS_KIN"/>
    <property type="match status" value="1"/>
</dbReference>
<dbReference type="InterPro" id="IPR035965">
    <property type="entry name" value="PAS-like_dom_sf"/>
</dbReference>
<dbReference type="SMART" id="SM00448">
    <property type="entry name" value="REC"/>
    <property type="match status" value="1"/>
</dbReference>
<feature type="domain" description="Histidine kinase" evidence="5">
    <location>
        <begin position="328"/>
        <end position="552"/>
    </location>
</feature>
<dbReference type="InterPro" id="IPR011006">
    <property type="entry name" value="CheY-like_superfamily"/>
</dbReference>
<dbReference type="PRINTS" id="PR00344">
    <property type="entry name" value="BCTRLSENSOR"/>
</dbReference>
<dbReference type="SUPFAM" id="SSF52172">
    <property type="entry name" value="CheY-like"/>
    <property type="match status" value="1"/>
</dbReference>
<feature type="modified residue" description="4-aspartylphosphate" evidence="4">
    <location>
        <position position="625"/>
    </location>
</feature>
<dbReference type="Pfam" id="PF00512">
    <property type="entry name" value="HisKA"/>
    <property type="match status" value="1"/>
</dbReference>
<dbReference type="Pfam" id="PF08447">
    <property type="entry name" value="PAS_3"/>
    <property type="match status" value="1"/>
</dbReference>
<accession>A0A5B2TD82</accession>
<dbReference type="CDD" id="cd00130">
    <property type="entry name" value="PAS"/>
    <property type="match status" value="1"/>
</dbReference>
<dbReference type="Gene3D" id="2.10.70.100">
    <property type="match status" value="1"/>
</dbReference>
<dbReference type="Gene3D" id="3.30.565.10">
    <property type="entry name" value="Histidine kinase-like ATPase, C-terminal domain"/>
    <property type="match status" value="1"/>
</dbReference>
<dbReference type="AlphaFoldDB" id="A0A5B2TD82"/>
<dbReference type="PROSITE" id="PS50113">
    <property type="entry name" value="PAC"/>
    <property type="match status" value="1"/>
</dbReference>
<dbReference type="SMART" id="SM00387">
    <property type="entry name" value="HATPase_c"/>
    <property type="match status" value="1"/>
</dbReference>
<evidence type="ECO:0000259" key="7">
    <source>
        <dbReference type="PROSITE" id="PS50113"/>
    </source>
</evidence>
<dbReference type="InterPro" id="IPR004358">
    <property type="entry name" value="Sig_transdc_His_kin-like_C"/>
</dbReference>
<evidence type="ECO:0000256" key="1">
    <source>
        <dbReference type="ARBA" id="ARBA00000085"/>
    </source>
</evidence>
<comment type="caution">
    <text evidence="8">The sequence shown here is derived from an EMBL/GenBank/DDBJ whole genome shotgun (WGS) entry which is preliminary data.</text>
</comment>
<dbReference type="Gene3D" id="3.40.50.2300">
    <property type="match status" value="1"/>
</dbReference>
<evidence type="ECO:0000313" key="9">
    <source>
        <dbReference type="Proteomes" id="UP000322110"/>
    </source>
</evidence>
<dbReference type="InterPro" id="IPR003594">
    <property type="entry name" value="HATPase_dom"/>
</dbReference>
<dbReference type="Pfam" id="PF00072">
    <property type="entry name" value="Response_reg"/>
    <property type="match status" value="1"/>
</dbReference>
<dbReference type="CDD" id="cd16919">
    <property type="entry name" value="HATPase_CckA-like"/>
    <property type="match status" value="1"/>
</dbReference>
<dbReference type="PANTHER" id="PTHR43065:SF42">
    <property type="entry name" value="TWO-COMPONENT SENSOR PPRA"/>
    <property type="match status" value="1"/>
</dbReference>
<keyword evidence="9" id="KW-1185">Reference proteome</keyword>
<evidence type="ECO:0000256" key="3">
    <source>
        <dbReference type="ARBA" id="ARBA00022553"/>
    </source>
</evidence>
<dbReference type="NCBIfam" id="TIGR00229">
    <property type="entry name" value="sensory_box"/>
    <property type="match status" value="1"/>
</dbReference>
<dbReference type="InterPro" id="IPR000700">
    <property type="entry name" value="PAS-assoc_C"/>
</dbReference>
<protein>
    <recommendedName>
        <fullName evidence="2">histidine kinase</fullName>
        <ecNumber evidence="2">2.7.13.3</ecNumber>
    </recommendedName>
</protein>
<evidence type="ECO:0000259" key="6">
    <source>
        <dbReference type="PROSITE" id="PS50110"/>
    </source>
</evidence>
<organism evidence="8 9">
    <name type="scientific">Teichococcus oryzae</name>
    <dbReference type="NCBI Taxonomy" id="1608942"/>
    <lineage>
        <taxon>Bacteria</taxon>
        <taxon>Pseudomonadati</taxon>
        <taxon>Pseudomonadota</taxon>
        <taxon>Alphaproteobacteria</taxon>
        <taxon>Acetobacterales</taxon>
        <taxon>Roseomonadaceae</taxon>
        <taxon>Roseomonas</taxon>
    </lineage>
</organism>
<dbReference type="InterPro" id="IPR005467">
    <property type="entry name" value="His_kinase_dom"/>
</dbReference>
<dbReference type="Pfam" id="PF02518">
    <property type="entry name" value="HATPase_c"/>
    <property type="match status" value="1"/>
</dbReference>
<dbReference type="InterPro" id="IPR036097">
    <property type="entry name" value="HisK_dim/P_sf"/>
</dbReference>
<dbReference type="PROSITE" id="PS50110">
    <property type="entry name" value="RESPONSE_REGULATORY"/>
    <property type="match status" value="1"/>
</dbReference>
<dbReference type="InterPro" id="IPR013655">
    <property type="entry name" value="PAS_fold_3"/>
</dbReference>
<comment type="catalytic activity">
    <reaction evidence="1">
        <text>ATP + protein L-histidine = ADP + protein N-phospho-L-histidine.</text>
        <dbReference type="EC" id="2.7.13.3"/>
    </reaction>
</comment>
<evidence type="ECO:0000259" key="5">
    <source>
        <dbReference type="PROSITE" id="PS50109"/>
    </source>
</evidence>
<dbReference type="InterPro" id="IPR000014">
    <property type="entry name" value="PAS"/>
</dbReference>
<dbReference type="RefSeq" id="WP_149813717.1">
    <property type="nucleotide sequence ID" value="NZ_VUKA01000016.1"/>
</dbReference>
<dbReference type="CDD" id="cd00082">
    <property type="entry name" value="HisKA"/>
    <property type="match status" value="1"/>
</dbReference>
<dbReference type="EC" id="2.7.13.3" evidence="2"/>
<keyword evidence="3 4" id="KW-0597">Phosphoprotein</keyword>
<dbReference type="SUPFAM" id="SSF55874">
    <property type="entry name" value="ATPase domain of HSP90 chaperone/DNA topoisomerase II/histidine kinase"/>
    <property type="match status" value="1"/>
</dbReference>
<dbReference type="Gene3D" id="1.10.287.130">
    <property type="match status" value="1"/>
</dbReference>
<dbReference type="SUPFAM" id="SSF47384">
    <property type="entry name" value="Homodimeric domain of signal transducing histidine kinase"/>
    <property type="match status" value="1"/>
</dbReference>
<dbReference type="InterPro" id="IPR001610">
    <property type="entry name" value="PAC"/>
</dbReference>
<feature type="domain" description="Response regulatory" evidence="6">
    <location>
        <begin position="575"/>
        <end position="691"/>
    </location>
</feature>
<evidence type="ECO:0000256" key="4">
    <source>
        <dbReference type="PROSITE-ProRule" id="PRU00169"/>
    </source>
</evidence>
<sequence length="693" mass="74665">MPFRALPPPFALVHTPLGRDAAIAEALLREAGAASRICPDLAALEAGLNDDAGFAVVTEEALRNADLRGIAAWIAAQPAWSDFPFLVLTQRGEGATQNPATAQLSAILGNVSFLERPFQPATFVSIARSTLKGRQRQFEARARIEELRESEGRLQTALLAGRLGSWEFDVEAGVLTASATCKAVFGRGPDAPFTYDDLMAGIHPQDRHRMQEAVQASIANGTDYAIEYRTIWPDGSNHWAEIRARVVRDRQGRRPRLVGVSSDITDRKTAEDRLRQLNETLEERVSLRTAELKQAHDAVLAEARQREWAEDQLRQSQKMEAVGQLTGGLAHDFNNLLAGISGSLELLQIRVSQGRTADLDRFITSAQEATARAASLTHRLLAFSRRQTLDPVPTAVDRLAAGMSELITRTVGPSVTMRIASAPDLWITRVDRNQLENALLNLCINARDAMPDGGSILIEAGNAALDEKAAPGHDMPPGEYVSISVTDTGTGMPPDVIERVFDPFFTTKPLGQGTGLGLSMVYGFVRQSGGQVRIDSAVGHGTTVRLYLPRHRAELPPPEPESNAAAAPRAAPGEAVLVVDDEPTVRMLVTEVLRELGYGAIEAVNGTSGLDILRSSARIDLLVSDVGLPGGMNGRQLADAGRALRPELKVLLITGYAESAVLGERHLAPGMAVLTKPFSLEALGRRIKALIAG</sequence>
<dbReference type="SMART" id="SM00388">
    <property type="entry name" value="HisKA"/>
    <property type="match status" value="1"/>
</dbReference>
<dbReference type="OrthoDB" id="9796100at2"/>
<dbReference type="Proteomes" id="UP000322110">
    <property type="component" value="Unassembled WGS sequence"/>
</dbReference>
<dbReference type="SMART" id="SM00086">
    <property type="entry name" value="PAC"/>
    <property type="match status" value="1"/>
</dbReference>
<dbReference type="InterPro" id="IPR003661">
    <property type="entry name" value="HisK_dim/P_dom"/>
</dbReference>